<organism evidence="1">
    <name type="scientific">Ophidiomyces ophidiicola</name>
    <dbReference type="NCBI Taxonomy" id="1387563"/>
    <lineage>
        <taxon>Eukaryota</taxon>
        <taxon>Fungi</taxon>
        <taxon>Dikarya</taxon>
        <taxon>Ascomycota</taxon>
        <taxon>Pezizomycotina</taxon>
        <taxon>Eurotiomycetes</taxon>
        <taxon>Eurotiomycetidae</taxon>
        <taxon>Onygenales</taxon>
        <taxon>Onygenaceae</taxon>
        <taxon>Ophidiomyces</taxon>
    </lineage>
</organism>
<proteinExistence type="predicted"/>
<sequence length="392" mass="43248">MASLEQSFEEACISGKIPHAVIAASNKDGSFAYTRSFGLKALDQDPAQPIKDDDIMSIASLTKLMTTIAALQCVERGLIGLSDDVADVLPELAALEVLKGIDQDKKPILKKRQNAITLRHLLTHSAGLVYDILSPLHQTYNEATGRTTIQKGSTVISRFSAPLLFEPGTGWHYSPSLDWVGLLITRLTKTSLEEYMKCNIWGPLGIEDATFFLEQNDLLKDRLVGMTIRDPTAPEYQGKVVPYSGPPVLGEATEELGGHGAFTSIPSYLKVLTSILRNDEKLLRKETVALMFKPQLSQESQMALQKVFSSSETARLYIADLPDTVRYDWGFGGALSLDNVEWGRRQGTMFIDPEASLCGVYGGQVMMNGDPQTKKMISLFERTMYQRSSEIA</sequence>
<protein>
    <submittedName>
        <fullName evidence="1">Uncharacterized protein</fullName>
    </submittedName>
</protein>
<gene>
    <name evidence="1" type="ORF">LOY88_002791</name>
</gene>
<reference evidence="1" key="1">
    <citation type="journal article" date="2022" name="bioRxiv">
        <title>Population genetic analysis of Ophidiomyces ophidiicola, the causative agent of snake fungal disease, indicates recent introductions to the USA.</title>
        <authorList>
            <person name="Ladner J.T."/>
            <person name="Palmer J.M."/>
            <person name="Ettinger C.L."/>
            <person name="Stajich J.E."/>
            <person name="Farrell T.M."/>
            <person name="Glorioso B.M."/>
            <person name="Lawson B."/>
            <person name="Price S.J."/>
            <person name="Stengle A.G."/>
            <person name="Grear D.A."/>
            <person name="Lorch J.M."/>
        </authorList>
    </citation>
    <scope>NUCLEOTIDE SEQUENCE</scope>
    <source>
        <strain evidence="1">NWHC 24266-5</strain>
    </source>
</reference>
<comment type="caution">
    <text evidence="1">The sequence shown here is derived from an EMBL/GenBank/DDBJ whole genome shotgun (WGS) entry which is preliminary data.</text>
</comment>
<name>A0ACB8V070_9EURO</name>
<accession>A0ACB8V070</accession>
<dbReference type="EMBL" id="JALBCA010000034">
    <property type="protein sequence ID" value="KAI2387995.1"/>
    <property type="molecule type" value="Genomic_DNA"/>
</dbReference>
<evidence type="ECO:0000313" key="1">
    <source>
        <dbReference type="EMBL" id="KAI2387995.1"/>
    </source>
</evidence>